<organism evidence="1 2">
    <name type="scientific">Butyricicoccus intestinisimiae</name>
    <dbReference type="NCBI Taxonomy" id="2841509"/>
    <lineage>
        <taxon>Bacteria</taxon>
        <taxon>Bacillati</taxon>
        <taxon>Bacillota</taxon>
        <taxon>Clostridia</taxon>
        <taxon>Eubacteriales</taxon>
        <taxon>Butyricicoccaceae</taxon>
        <taxon>Butyricicoccus</taxon>
    </lineage>
</organism>
<gene>
    <name evidence="1" type="ORF">KQI75_06285</name>
</gene>
<dbReference type="RefSeq" id="WP_216469869.1">
    <property type="nucleotide sequence ID" value="NZ_JAHLQI010000002.1"/>
</dbReference>
<dbReference type="EMBL" id="JAHLQI010000002">
    <property type="protein sequence ID" value="MBU5490231.1"/>
    <property type="molecule type" value="Genomic_DNA"/>
</dbReference>
<keyword evidence="2" id="KW-1185">Reference proteome</keyword>
<evidence type="ECO:0000313" key="1">
    <source>
        <dbReference type="EMBL" id="MBU5490231.1"/>
    </source>
</evidence>
<dbReference type="Proteomes" id="UP000783588">
    <property type="component" value="Unassembled WGS sequence"/>
</dbReference>
<accession>A0ABS6ERB5</accession>
<dbReference type="InterPro" id="IPR015037">
    <property type="entry name" value="DUF1919"/>
</dbReference>
<comment type="caution">
    <text evidence="1">The sequence shown here is derived from an EMBL/GenBank/DDBJ whole genome shotgun (WGS) entry which is preliminary data.</text>
</comment>
<reference evidence="1 2" key="1">
    <citation type="submission" date="2021-06" db="EMBL/GenBank/DDBJ databases">
        <authorList>
            <person name="Sun Q."/>
            <person name="Li D."/>
        </authorList>
    </citation>
    <scope>NUCLEOTIDE SEQUENCE [LARGE SCALE GENOMIC DNA]</scope>
    <source>
        <strain evidence="1 2">MSJd-7</strain>
    </source>
</reference>
<name>A0ABS6ERB5_9FIRM</name>
<dbReference type="Pfam" id="PF08942">
    <property type="entry name" value="DUF1919"/>
    <property type="match status" value="1"/>
</dbReference>
<evidence type="ECO:0000313" key="2">
    <source>
        <dbReference type="Proteomes" id="UP000783588"/>
    </source>
</evidence>
<proteinExistence type="predicted"/>
<protein>
    <submittedName>
        <fullName evidence="1">DUF1919 domain-containing protein</fullName>
    </submittedName>
</protein>
<sequence>MNTKQLIKRFLSENNPLVIQRRTNMRNKLTNKTPTFFCPNCIGGLLFHDLGLQFRSPTVNLMMYQTDFLKFVLHMDDYLSRELYFFEHPEYKFPCAHLGDITVHFTHYQSEKAAAHAWYERSKRIDINNMFVFLEERDGLTKENIVQLGNIHARGLVVFTAHAYPDIPYVLQIPKYEGDGEIGNILRKSYLDGHYEYEKYFDFVKWFNEADGNFDIRPFLKRDNLCQSRSARTVR</sequence>